<keyword evidence="1" id="KW-1133">Transmembrane helix</keyword>
<name>A0ABN7XQ18_GIGMA</name>
<protein>
    <submittedName>
        <fullName evidence="2">43003_t:CDS:1</fullName>
    </submittedName>
</protein>
<dbReference type="PANTHER" id="PTHR22605">
    <property type="entry name" value="RZ-TYPE DOMAIN-CONTAINING PROTEIN"/>
    <property type="match status" value="1"/>
</dbReference>
<evidence type="ECO:0000313" key="3">
    <source>
        <dbReference type="Proteomes" id="UP000789901"/>
    </source>
</evidence>
<evidence type="ECO:0000313" key="2">
    <source>
        <dbReference type="EMBL" id="CAG8856164.1"/>
    </source>
</evidence>
<dbReference type="Proteomes" id="UP000789901">
    <property type="component" value="Unassembled WGS sequence"/>
</dbReference>
<reference evidence="2 3" key="1">
    <citation type="submission" date="2021-06" db="EMBL/GenBank/DDBJ databases">
        <authorList>
            <person name="Kallberg Y."/>
            <person name="Tangrot J."/>
            <person name="Rosling A."/>
        </authorList>
    </citation>
    <scope>NUCLEOTIDE SEQUENCE [LARGE SCALE GENOMIC DNA]</scope>
    <source>
        <strain evidence="2 3">120-4 pot B 10/14</strain>
    </source>
</reference>
<feature type="non-terminal residue" evidence="2">
    <location>
        <position position="93"/>
    </location>
</feature>
<comment type="caution">
    <text evidence="2">The sequence shown here is derived from an EMBL/GenBank/DDBJ whole genome shotgun (WGS) entry which is preliminary data.</text>
</comment>
<proteinExistence type="predicted"/>
<organism evidence="2 3">
    <name type="scientific">Gigaspora margarita</name>
    <dbReference type="NCBI Taxonomy" id="4874"/>
    <lineage>
        <taxon>Eukaryota</taxon>
        <taxon>Fungi</taxon>
        <taxon>Fungi incertae sedis</taxon>
        <taxon>Mucoromycota</taxon>
        <taxon>Glomeromycotina</taxon>
        <taxon>Glomeromycetes</taxon>
        <taxon>Diversisporales</taxon>
        <taxon>Gigasporaceae</taxon>
        <taxon>Gigaspora</taxon>
    </lineage>
</organism>
<keyword evidence="1" id="KW-0812">Transmembrane</keyword>
<feature type="transmembrane region" description="Helical" evidence="1">
    <location>
        <begin position="20"/>
        <end position="43"/>
    </location>
</feature>
<feature type="non-terminal residue" evidence="2">
    <location>
        <position position="1"/>
    </location>
</feature>
<accession>A0ABN7XQ18</accession>
<keyword evidence="1" id="KW-0472">Membrane</keyword>
<dbReference type="InterPro" id="IPR031248">
    <property type="entry name" value="RNF213"/>
</dbReference>
<sequence>EQENYMIRMTKPPLTAENEALLENVLTMIVSIFTKIPLFVIGAPGASKSLAIRLISQNLRGADSDDPYFKSLPQVYIIPYQGSSSSTSDGIIK</sequence>
<dbReference type="EMBL" id="CAJVQB010156768">
    <property type="protein sequence ID" value="CAG8856164.1"/>
    <property type="molecule type" value="Genomic_DNA"/>
</dbReference>
<evidence type="ECO:0000256" key="1">
    <source>
        <dbReference type="SAM" id="Phobius"/>
    </source>
</evidence>
<dbReference type="PANTHER" id="PTHR22605:SF1">
    <property type="entry name" value="RZ-TYPE DOMAIN-CONTAINING PROTEIN"/>
    <property type="match status" value="1"/>
</dbReference>
<gene>
    <name evidence="2" type="ORF">GMARGA_LOCUS44985</name>
</gene>
<keyword evidence="3" id="KW-1185">Reference proteome</keyword>